<accession>A0A1J4NVC3</accession>
<evidence type="ECO:0000313" key="1">
    <source>
        <dbReference type="EMBL" id="OIJ65110.1"/>
    </source>
</evidence>
<dbReference type="GO" id="GO:0016787">
    <property type="term" value="F:hydrolase activity"/>
    <property type="evidence" value="ECO:0007669"/>
    <property type="project" value="UniProtKB-KW"/>
</dbReference>
<dbReference type="AlphaFoldDB" id="A0A1J4NVC3"/>
<sequence length="215" mass="22382">MSTTPESTTVTVPEPTTVTVPEPTVVVVPGLRDHVADHWQTLLADRLVGAGRAVATVPPPPGDRLDLDARIAALDATISAVDGPVLLVAHSAGCATTVHWALRHRADVVGTRADVVGALLATPPDLETPLPAGHPAPGELAEHGWTPVPRALLPFPAVVAVSSDDPLGEPERVTELARAWGAETVELGPVGHLNPASGYGEWPRAEELIRALEHA</sequence>
<protein>
    <submittedName>
        <fullName evidence="1">Alpha/beta hydrolase</fullName>
    </submittedName>
</protein>
<dbReference type="RefSeq" id="WP_052743017.1">
    <property type="nucleotide sequence ID" value="NZ_LAVA02000064.1"/>
</dbReference>
<dbReference type="SUPFAM" id="SSF53474">
    <property type="entry name" value="alpha/beta-Hydrolases"/>
    <property type="match status" value="1"/>
</dbReference>
<proteinExistence type="predicted"/>
<dbReference type="InterPro" id="IPR010662">
    <property type="entry name" value="RBBP9/YdeN"/>
</dbReference>
<keyword evidence="1" id="KW-0378">Hydrolase</keyword>
<dbReference type="Gene3D" id="3.40.50.1820">
    <property type="entry name" value="alpha/beta hydrolase"/>
    <property type="match status" value="1"/>
</dbReference>
<dbReference type="InterPro" id="IPR029058">
    <property type="entry name" value="AB_hydrolase_fold"/>
</dbReference>
<organism evidence="1 2">
    <name type="scientific">Streptomyces mangrovisoli</name>
    <dbReference type="NCBI Taxonomy" id="1428628"/>
    <lineage>
        <taxon>Bacteria</taxon>
        <taxon>Bacillati</taxon>
        <taxon>Actinomycetota</taxon>
        <taxon>Actinomycetes</taxon>
        <taxon>Kitasatosporales</taxon>
        <taxon>Streptomycetaceae</taxon>
        <taxon>Streptomyces</taxon>
    </lineage>
</organism>
<name>A0A1J4NVC3_9ACTN</name>
<dbReference type="STRING" id="1428628.WN71_025195"/>
<keyword evidence="2" id="KW-1185">Reference proteome</keyword>
<dbReference type="OrthoDB" id="9804993at2"/>
<reference evidence="1" key="1">
    <citation type="submission" date="2016-10" db="EMBL/GenBank/DDBJ databases">
        <title>Genome sequence of Streptomyces mangrovisoli MUSC 149.</title>
        <authorList>
            <person name="Lee L.-H."/>
            <person name="Ser H.-L."/>
        </authorList>
    </citation>
    <scope>NUCLEOTIDE SEQUENCE [LARGE SCALE GENOMIC DNA]</scope>
    <source>
        <strain evidence="1">MUSC 149</strain>
    </source>
</reference>
<gene>
    <name evidence="1" type="ORF">WN71_025195</name>
</gene>
<evidence type="ECO:0000313" key="2">
    <source>
        <dbReference type="Proteomes" id="UP000034196"/>
    </source>
</evidence>
<comment type="caution">
    <text evidence="1">The sequence shown here is derived from an EMBL/GenBank/DDBJ whole genome shotgun (WGS) entry which is preliminary data.</text>
</comment>
<dbReference type="EMBL" id="LAVA02000064">
    <property type="protein sequence ID" value="OIJ65110.1"/>
    <property type="molecule type" value="Genomic_DNA"/>
</dbReference>
<dbReference type="Proteomes" id="UP000034196">
    <property type="component" value="Unassembled WGS sequence"/>
</dbReference>
<dbReference type="Pfam" id="PF06821">
    <property type="entry name" value="Ser_hydrolase"/>
    <property type="match status" value="1"/>
</dbReference>